<gene>
    <name evidence="1" type="ORF">A3H64_01435</name>
</gene>
<sequence>MIRRVCMVMLAITTVACGGIPMYGIGMVPGMIAGEATHRLTGHLMDSLIPRPPSQVYYQPVPQQVQEDNRGCFQINGKEYCQKVVVATEKIKDGKGCEWTAKDGGTWNCPKKESDR</sequence>
<dbReference type="PROSITE" id="PS51257">
    <property type="entry name" value="PROKAR_LIPOPROTEIN"/>
    <property type="match status" value="1"/>
</dbReference>
<comment type="caution">
    <text evidence="1">The sequence shown here is derived from an EMBL/GenBank/DDBJ whole genome shotgun (WGS) entry which is preliminary data.</text>
</comment>
<organism evidence="1 2">
    <name type="scientific">Candidatus Ryanbacteria bacterium RIFCSPLOWO2_02_FULL_45_11c</name>
    <dbReference type="NCBI Taxonomy" id="1802128"/>
    <lineage>
        <taxon>Bacteria</taxon>
        <taxon>Candidatus Ryaniibacteriota</taxon>
    </lineage>
</organism>
<name>A0A1G2GYA8_9BACT</name>
<protein>
    <submittedName>
        <fullName evidence="1">Uncharacterized protein</fullName>
    </submittedName>
</protein>
<dbReference type="AlphaFoldDB" id="A0A1G2GYA8"/>
<accession>A0A1G2GYA8</accession>
<evidence type="ECO:0000313" key="1">
    <source>
        <dbReference type="EMBL" id="OGZ54758.1"/>
    </source>
</evidence>
<reference evidence="1 2" key="1">
    <citation type="journal article" date="2016" name="Nat. Commun.">
        <title>Thousands of microbial genomes shed light on interconnected biogeochemical processes in an aquifer system.</title>
        <authorList>
            <person name="Anantharaman K."/>
            <person name="Brown C.T."/>
            <person name="Hug L.A."/>
            <person name="Sharon I."/>
            <person name="Castelle C.J."/>
            <person name="Probst A.J."/>
            <person name="Thomas B.C."/>
            <person name="Singh A."/>
            <person name="Wilkins M.J."/>
            <person name="Karaoz U."/>
            <person name="Brodie E.L."/>
            <person name="Williams K.H."/>
            <person name="Hubbard S.S."/>
            <person name="Banfield J.F."/>
        </authorList>
    </citation>
    <scope>NUCLEOTIDE SEQUENCE [LARGE SCALE GENOMIC DNA]</scope>
</reference>
<evidence type="ECO:0000313" key="2">
    <source>
        <dbReference type="Proteomes" id="UP000178186"/>
    </source>
</evidence>
<dbReference type="EMBL" id="MHNY01000040">
    <property type="protein sequence ID" value="OGZ54758.1"/>
    <property type="molecule type" value="Genomic_DNA"/>
</dbReference>
<proteinExistence type="predicted"/>
<dbReference type="Proteomes" id="UP000178186">
    <property type="component" value="Unassembled WGS sequence"/>
</dbReference>